<dbReference type="OMA" id="VDMILQC"/>
<keyword evidence="3" id="KW-1185">Reference proteome</keyword>
<sequence>MVRMVAIGDEGKTHMDILRSIAQGVISLRTDNHSVPLWQEVHLEDIVFAVSPFVGATVAHSYALHVKNSVGDIVDMILQCLEALAFIHSIGIAHRDTDKSNFLVQWHPESLATMRVPLSRPRVYLNDFEHAFKHSPGTTSTSVTIPGPYLRPIAPEMRSGEPYEPFKPDVWQLVNGFSDFQSTIPAIEDVLEAMTEPEASKRPSAAEARDQLAKVINSMLPETLLIAPIVTTFD</sequence>
<dbReference type="GO" id="GO:0005524">
    <property type="term" value="F:ATP binding"/>
    <property type="evidence" value="ECO:0007669"/>
    <property type="project" value="InterPro"/>
</dbReference>
<evidence type="ECO:0000313" key="3">
    <source>
        <dbReference type="Proteomes" id="UP000054317"/>
    </source>
</evidence>
<gene>
    <name evidence="2" type="ORF">TRAVEDRAFT_175963</name>
</gene>
<dbReference type="GeneID" id="19411594"/>
<reference evidence="3" key="1">
    <citation type="journal article" date="2012" name="Science">
        <title>The Paleozoic origin of enzymatic lignin decomposition reconstructed from 31 fungal genomes.</title>
        <authorList>
            <person name="Floudas D."/>
            <person name="Binder M."/>
            <person name="Riley R."/>
            <person name="Barry K."/>
            <person name="Blanchette R.A."/>
            <person name="Henrissat B."/>
            <person name="Martinez A.T."/>
            <person name="Otillar R."/>
            <person name="Spatafora J.W."/>
            <person name="Yadav J.S."/>
            <person name="Aerts A."/>
            <person name="Benoit I."/>
            <person name="Boyd A."/>
            <person name="Carlson A."/>
            <person name="Copeland A."/>
            <person name="Coutinho P.M."/>
            <person name="de Vries R.P."/>
            <person name="Ferreira P."/>
            <person name="Findley K."/>
            <person name="Foster B."/>
            <person name="Gaskell J."/>
            <person name="Glotzer D."/>
            <person name="Gorecki P."/>
            <person name="Heitman J."/>
            <person name="Hesse C."/>
            <person name="Hori C."/>
            <person name="Igarashi K."/>
            <person name="Jurgens J.A."/>
            <person name="Kallen N."/>
            <person name="Kersten P."/>
            <person name="Kohler A."/>
            <person name="Kuees U."/>
            <person name="Kumar T.K.A."/>
            <person name="Kuo A."/>
            <person name="LaButti K."/>
            <person name="Larrondo L.F."/>
            <person name="Lindquist E."/>
            <person name="Ling A."/>
            <person name="Lombard V."/>
            <person name="Lucas S."/>
            <person name="Lundell T."/>
            <person name="Martin R."/>
            <person name="McLaughlin D.J."/>
            <person name="Morgenstern I."/>
            <person name="Morin E."/>
            <person name="Murat C."/>
            <person name="Nagy L.G."/>
            <person name="Nolan M."/>
            <person name="Ohm R.A."/>
            <person name="Patyshakuliyeva A."/>
            <person name="Rokas A."/>
            <person name="Ruiz-Duenas F.J."/>
            <person name="Sabat G."/>
            <person name="Salamov A."/>
            <person name="Samejima M."/>
            <person name="Schmutz J."/>
            <person name="Slot J.C."/>
            <person name="St John F."/>
            <person name="Stenlid J."/>
            <person name="Sun H."/>
            <person name="Sun S."/>
            <person name="Syed K."/>
            <person name="Tsang A."/>
            <person name="Wiebenga A."/>
            <person name="Young D."/>
            <person name="Pisabarro A."/>
            <person name="Eastwood D.C."/>
            <person name="Martin F."/>
            <person name="Cullen D."/>
            <person name="Grigoriev I.V."/>
            <person name="Hibbett D.S."/>
        </authorList>
    </citation>
    <scope>NUCLEOTIDE SEQUENCE [LARGE SCALE GENOMIC DNA]</scope>
    <source>
        <strain evidence="3">FP-101664</strain>
    </source>
</reference>
<dbReference type="Gene3D" id="1.10.510.10">
    <property type="entry name" value="Transferase(Phosphotransferase) domain 1"/>
    <property type="match status" value="1"/>
</dbReference>
<dbReference type="InterPro" id="IPR000719">
    <property type="entry name" value="Prot_kinase_dom"/>
</dbReference>
<organism evidence="2 3">
    <name type="scientific">Trametes versicolor (strain FP-101664)</name>
    <name type="common">White-rot fungus</name>
    <name type="synonym">Coriolus versicolor</name>
    <dbReference type="NCBI Taxonomy" id="717944"/>
    <lineage>
        <taxon>Eukaryota</taxon>
        <taxon>Fungi</taxon>
        <taxon>Dikarya</taxon>
        <taxon>Basidiomycota</taxon>
        <taxon>Agaricomycotina</taxon>
        <taxon>Agaricomycetes</taxon>
        <taxon>Polyporales</taxon>
        <taxon>Polyporaceae</taxon>
        <taxon>Trametes</taxon>
    </lineage>
</organism>
<dbReference type="Proteomes" id="UP000054317">
    <property type="component" value="Unassembled WGS sequence"/>
</dbReference>
<evidence type="ECO:0000259" key="1">
    <source>
        <dbReference type="PROSITE" id="PS50011"/>
    </source>
</evidence>
<dbReference type="PROSITE" id="PS50011">
    <property type="entry name" value="PROTEIN_KINASE_DOM"/>
    <property type="match status" value="1"/>
</dbReference>
<dbReference type="InterPro" id="IPR011009">
    <property type="entry name" value="Kinase-like_dom_sf"/>
</dbReference>
<accession>R7SA07</accession>
<name>R7SA07_TRAVS</name>
<feature type="domain" description="Protein kinase" evidence="1">
    <location>
        <begin position="1"/>
        <end position="234"/>
    </location>
</feature>
<dbReference type="EMBL" id="JH711798">
    <property type="protein sequence ID" value="EIW51784.1"/>
    <property type="molecule type" value="Genomic_DNA"/>
</dbReference>
<dbReference type="AlphaFoldDB" id="R7SA07"/>
<dbReference type="SUPFAM" id="SSF56112">
    <property type="entry name" value="Protein kinase-like (PK-like)"/>
    <property type="match status" value="1"/>
</dbReference>
<dbReference type="GO" id="GO:0004672">
    <property type="term" value="F:protein kinase activity"/>
    <property type="evidence" value="ECO:0007669"/>
    <property type="project" value="InterPro"/>
</dbReference>
<protein>
    <recommendedName>
        <fullName evidence="1">Protein kinase domain-containing protein</fullName>
    </recommendedName>
</protein>
<evidence type="ECO:0000313" key="2">
    <source>
        <dbReference type="EMBL" id="EIW51784.1"/>
    </source>
</evidence>
<dbReference type="RefSeq" id="XP_008045333.1">
    <property type="nucleotide sequence ID" value="XM_008047142.1"/>
</dbReference>
<proteinExistence type="predicted"/>
<dbReference type="KEGG" id="tvs:TRAVEDRAFT_175963"/>
<dbReference type="OrthoDB" id="2985259at2759"/>